<evidence type="ECO:0000313" key="14">
    <source>
        <dbReference type="EnsemblMetazoa" id="CapteP219483"/>
    </source>
</evidence>
<dbReference type="InterPro" id="IPR050332">
    <property type="entry name" value="GPCR_2"/>
</dbReference>
<feature type="transmembrane region" description="Helical" evidence="11">
    <location>
        <begin position="230"/>
        <end position="250"/>
    </location>
</feature>
<evidence type="ECO:0000256" key="7">
    <source>
        <dbReference type="ARBA" id="ARBA00023136"/>
    </source>
</evidence>
<dbReference type="InterPro" id="IPR001879">
    <property type="entry name" value="GPCR_2_extracellular_dom"/>
</dbReference>
<dbReference type="HOGENOM" id="CLU_002753_4_2_1"/>
<keyword evidence="8" id="KW-0675">Receptor</keyword>
<comment type="subcellular location">
    <subcellularLocation>
        <location evidence="1">Cell membrane</location>
        <topology evidence="1">Multi-pass membrane protein</topology>
    </subcellularLocation>
</comment>
<dbReference type="InterPro" id="IPR017983">
    <property type="entry name" value="GPCR_2_secretin-like_CS"/>
</dbReference>
<evidence type="ECO:0000256" key="10">
    <source>
        <dbReference type="ARBA" id="ARBA00023224"/>
    </source>
</evidence>
<evidence type="ECO:0000256" key="8">
    <source>
        <dbReference type="ARBA" id="ARBA00023170"/>
    </source>
</evidence>
<dbReference type="SUPFAM" id="SSF111418">
    <property type="entry name" value="Hormone receptor domain"/>
    <property type="match status" value="1"/>
</dbReference>
<evidence type="ECO:0000256" key="5">
    <source>
        <dbReference type="ARBA" id="ARBA00022989"/>
    </source>
</evidence>
<feature type="transmembrane region" description="Helical" evidence="11">
    <location>
        <begin position="361"/>
        <end position="382"/>
    </location>
</feature>
<keyword evidence="10" id="KW-0807">Transducer</keyword>
<dbReference type="Pfam" id="PF02793">
    <property type="entry name" value="HRM"/>
    <property type="match status" value="1"/>
</dbReference>
<keyword evidence="6" id="KW-0297">G-protein coupled receptor</keyword>
<keyword evidence="15" id="KW-1185">Reference proteome</keyword>
<keyword evidence="7 11" id="KW-0472">Membrane</keyword>
<dbReference type="GO" id="GO:0007166">
    <property type="term" value="P:cell surface receptor signaling pathway"/>
    <property type="evidence" value="ECO:0007669"/>
    <property type="project" value="InterPro"/>
</dbReference>
<protein>
    <recommendedName>
        <fullName evidence="16">G-protein coupled receptors family 2 profile 2 domain-containing protein</fullName>
    </recommendedName>
</protein>
<reference evidence="15" key="2">
    <citation type="journal article" date="2013" name="Nature">
        <title>Insights into bilaterian evolution from three spiralian genomes.</title>
        <authorList>
            <person name="Simakov O."/>
            <person name="Marletaz F."/>
            <person name="Cho S.J."/>
            <person name="Edsinger-Gonzales E."/>
            <person name="Havlak P."/>
            <person name="Hellsten U."/>
            <person name="Kuo D.H."/>
            <person name="Larsson T."/>
            <person name="Lv J."/>
            <person name="Arendt D."/>
            <person name="Savage R."/>
            <person name="Osoegawa K."/>
            <person name="de Jong P."/>
            <person name="Grimwood J."/>
            <person name="Chapman J.A."/>
            <person name="Shapiro H."/>
            <person name="Aerts A."/>
            <person name="Otillar R.P."/>
            <person name="Terry A.Y."/>
            <person name="Boore J.L."/>
            <person name="Grigoriev I.V."/>
            <person name="Lindberg D.R."/>
            <person name="Seaver E.C."/>
            <person name="Weisblat D.A."/>
            <person name="Putnam N.H."/>
            <person name="Rokhsar D.S."/>
        </authorList>
    </citation>
    <scope>NUCLEOTIDE SEQUENCE</scope>
    <source>
        <strain evidence="15">I ESC-2004</strain>
    </source>
</reference>
<keyword evidence="5 11" id="KW-1133">Transmembrane helix</keyword>
<accession>X2APM1</accession>
<evidence type="ECO:0000256" key="4">
    <source>
        <dbReference type="ARBA" id="ARBA00022692"/>
    </source>
</evidence>
<feature type="transmembrane region" description="Helical" evidence="11">
    <location>
        <begin position="431"/>
        <end position="454"/>
    </location>
</feature>
<feature type="transmembrane region" description="Helical" evidence="11">
    <location>
        <begin position="196"/>
        <end position="218"/>
    </location>
</feature>
<dbReference type="EnsemblMetazoa" id="CapteT219483">
    <property type="protein sequence ID" value="CapteP219483"/>
    <property type="gene ID" value="CapteG219483"/>
</dbReference>
<evidence type="ECO:0000256" key="9">
    <source>
        <dbReference type="ARBA" id="ARBA00023180"/>
    </source>
</evidence>
<dbReference type="InterPro" id="IPR017981">
    <property type="entry name" value="GPCR_2-like_7TM"/>
</dbReference>
<dbReference type="GO" id="GO:0005886">
    <property type="term" value="C:plasma membrane"/>
    <property type="evidence" value="ECO:0007669"/>
    <property type="project" value="UniProtKB-SubCell"/>
</dbReference>
<feature type="domain" description="G-protein coupled receptors family 2 profile 2" evidence="13">
    <location>
        <begin position="191"/>
        <end position="455"/>
    </location>
</feature>
<dbReference type="PROSITE" id="PS50227">
    <property type="entry name" value="G_PROTEIN_RECEP_F2_3"/>
    <property type="match status" value="1"/>
</dbReference>
<feature type="transmembrane region" description="Helical" evidence="11">
    <location>
        <begin position="316"/>
        <end position="341"/>
    </location>
</feature>
<reference evidence="14" key="3">
    <citation type="submission" date="2015-06" db="UniProtKB">
        <authorList>
            <consortium name="EnsemblMetazoa"/>
        </authorList>
    </citation>
    <scope>IDENTIFICATION</scope>
</reference>
<evidence type="ECO:0008006" key="16">
    <source>
        <dbReference type="Google" id="ProtNLM"/>
    </source>
</evidence>
<name>X2APM1_CAPTE</name>
<feature type="domain" description="G-protein coupled receptors family 2 profile 1" evidence="12">
    <location>
        <begin position="51"/>
        <end position="167"/>
    </location>
</feature>
<dbReference type="InterPro" id="IPR036445">
    <property type="entry name" value="GPCR_2_extracell_dom_sf"/>
</dbReference>
<keyword evidence="9" id="KW-0325">Glycoprotein</keyword>
<evidence type="ECO:0000256" key="3">
    <source>
        <dbReference type="ARBA" id="ARBA00022475"/>
    </source>
</evidence>
<evidence type="ECO:0000259" key="12">
    <source>
        <dbReference type="PROSITE" id="PS50227"/>
    </source>
</evidence>
<evidence type="ECO:0000256" key="6">
    <source>
        <dbReference type="ARBA" id="ARBA00023040"/>
    </source>
</evidence>
<dbReference type="Proteomes" id="UP000014760">
    <property type="component" value="Unassembled WGS sequence"/>
</dbReference>
<dbReference type="CDD" id="cd15261">
    <property type="entry name" value="7tmB1_PDFR"/>
    <property type="match status" value="1"/>
</dbReference>
<dbReference type="SMART" id="SM00008">
    <property type="entry name" value="HormR"/>
    <property type="match status" value="1"/>
</dbReference>
<feature type="transmembrane region" description="Helical" evidence="11">
    <location>
        <begin position="289"/>
        <end position="309"/>
    </location>
</feature>
<dbReference type="PANTHER" id="PTHR45620:SF17">
    <property type="entry name" value="PDF RECEPTOR"/>
    <property type="match status" value="1"/>
</dbReference>
<feature type="transmembrane region" description="Helical" evidence="11">
    <location>
        <begin position="402"/>
        <end position="419"/>
    </location>
</feature>
<dbReference type="InterPro" id="IPR000832">
    <property type="entry name" value="GPCR_2_secretin-like"/>
</dbReference>
<dbReference type="PROSITE" id="PS00649">
    <property type="entry name" value="G_PROTEIN_RECEP_F2_1"/>
    <property type="match status" value="1"/>
</dbReference>
<evidence type="ECO:0000256" key="2">
    <source>
        <dbReference type="ARBA" id="ARBA00005314"/>
    </source>
</evidence>
<evidence type="ECO:0000256" key="11">
    <source>
        <dbReference type="SAM" id="Phobius"/>
    </source>
</evidence>
<dbReference type="AlphaFoldDB" id="X2APM1"/>
<reference evidence="15" key="1">
    <citation type="submission" date="2012-12" db="EMBL/GenBank/DDBJ databases">
        <authorList>
            <person name="Hellsten U."/>
            <person name="Grimwood J."/>
            <person name="Chapman J.A."/>
            <person name="Shapiro H."/>
            <person name="Aerts A."/>
            <person name="Otillar R.P."/>
            <person name="Terry A.Y."/>
            <person name="Boore J.L."/>
            <person name="Simakov O."/>
            <person name="Marletaz F."/>
            <person name="Cho S.-J."/>
            <person name="Edsinger-Gonzales E."/>
            <person name="Havlak P."/>
            <person name="Kuo D.-H."/>
            <person name="Larsson T."/>
            <person name="Lv J."/>
            <person name="Arendt D."/>
            <person name="Savage R."/>
            <person name="Osoegawa K."/>
            <person name="de Jong P."/>
            <person name="Lindberg D.R."/>
            <person name="Seaver E.C."/>
            <person name="Weisblat D.A."/>
            <person name="Putnam N.H."/>
            <person name="Grigoriev I.V."/>
            <person name="Rokhsar D.S."/>
        </authorList>
    </citation>
    <scope>NUCLEOTIDE SEQUENCE</scope>
    <source>
        <strain evidence="15">I ESC-2004</strain>
    </source>
</reference>
<dbReference type="GO" id="GO:0007188">
    <property type="term" value="P:adenylate cyclase-modulating G protein-coupled receptor signaling pathway"/>
    <property type="evidence" value="ECO:0007669"/>
    <property type="project" value="TreeGrafter"/>
</dbReference>
<dbReference type="PROSITE" id="PS00650">
    <property type="entry name" value="G_PROTEIN_RECEP_F2_2"/>
    <property type="match status" value="1"/>
</dbReference>
<dbReference type="OMA" id="LCCRGGN"/>
<dbReference type="GO" id="GO:0008528">
    <property type="term" value="F:G protein-coupled peptide receptor activity"/>
    <property type="evidence" value="ECO:0007669"/>
    <property type="project" value="TreeGrafter"/>
</dbReference>
<dbReference type="Gene3D" id="4.10.1240.10">
    <property type="entry name" value="GPCR, family 2, extracellular hormone receptor domain"/>
    <property type="match status" value="1"/>
</dbReference>
<dbReference type="OrthoDB" id="5967113at2759"/>
<proteinExistence type="inferred from homology"/>
<keyword evidence="3" id="KW-1003">Cell membrane</keyword>
<dbReference type="Pfam" id="PF00002">
    <property type="entry name" value="7tm_2"/>
    <property type="match status" value="1"/>
</dbReference>
<dbReference type="Gene3D" id="1.20.1070.10">
    <property type="entry name" value="Rhodopsin 7-helix transmembrane proteins"/>
    <property type="match status" value="1"/>
</dbReference>
<dbReference type="PROSITE" id="PS50261">
    <property type="entry name" value="G_PROTEIN_RECEP_F2_4"/>
    <property type="match status" value="1"/>
</dbReference>
<evidence type="ECO:0000313" key="15">
    <source>
        <dbReference type="Proteomes" id="UP000014760"/>
    </source>
</evidence>
<keyword evidence="4 11" id="KW-0812">Transmembrane</keyword>
<dbReference type="PANTHER" id="PTHR45620">
    <property type="entry name" value="PDF RECEPTOR-LIKE PROTEIN-RELATED"/>
    <property type="match status" value="1"/>
</dbReference>
<evidence type="ECO:0000259" key="13">
    <source>
        <dbReference type="PROSITE" id="PS50261"/>
    </source>
</evidence>
<dbReference type="EMBL" id="AMQN01000107">
    <property type="status" value="NOT_ANNOTATED_CDS"/>
    <property type="molecule type" value="Genomic_DNA"/>
</dbReference>
<evidence type="ECO:0000256" key="1">
    <source>
        <dbReference type="ARBA" id="ARBA00004651"/>
    </source>
</evidence>
<dbReference type="PRINTS" id="PR00249">
    <property type="entry name" value="GPCRSECRETIN"/>
</dbReference>
<comment type="similarity">
    <text evidence="2">Belongs to the G-protein coupled receptor 2 family.</text>
</comment>
<sequence>MGSNTSPLSTSGGGLSCDRPSLMVTRGRCMTNTTVEEEPAPAMYSYRSLEECLDFLGPRGVPPPGDDRPYCPGTFDLVLCWPATLGGTTAKQACPPLRGLDTTHCCFEKNRFHDENFAIVNPMSSSSAKREFGFKVCSADGQWEGIKPGNYSKPQGWTNYTQCYTKDSYDLYKKMFSKASPKTLKEIARVVKIIEAVGLCTSFVSLAISIIIFCYYRTLRCDRTRMHRNLFVAILIHVSIQLVQMMDAYIERSTGASIGGSTIAEGTISSTPVLCECLLTLIEYTKTVMFMWMFIEGMYLHNMLVVSVFSGKPNYLLYYIMGWGFPCVPTLAWAITTGILMKGSKCWFGYHFDPYFWIQEGPRAAIITINLFFLLNIIRVLVTKLQENHSNEALQVKKAVKAAIVLLPLLGITNFIQMVDPQSPSVVGFAIWSFAAHFFVPFQGFFIALIYCFLNGEVQNTLRLQWERRMQTRGGYASGRRRLSRSLSVFTSVTEVPNQLLSNFFTLVVFTSLEILWNILMSLMNSTEETNGIHKKSSPEKHEDTFV</sequence>
<organism evidence="14 15">
    <name type="scientific">Capitella teleta</name>
    <name type="common">Polychaete worm</name>
    <dbReference type="NCBI Taxonomy" id="283909"/>
    <lineage>
        <taxon>Eukaryota</taxon>
        <taxon>Metazoa</taxon>
        <taxon>Spiralia</taxon>
        <taxon>Lophotrochozoa</taxon>
        <taxon>Annelida</taxon>
        <taxon>Polychaeta</taxon>
        <taxon>Sedentaria</taxon>
        <taxon>Scolecida</taxon>
        <taxon>Capitellidae</taxon>
        <taxon>Capitella</taxon>
    </lineage>
</organism>